<keyword evidence="9" id="KW-0325">Glycoprotein</keyword>
<accession>A0A668UX39</accession>
<dbReference type="PANTHER" id="PTHR25466:SF14">
    <property type="entry name" value="BUTYROPHILIN SUBFAMILY 2 MEMBER A2-LIKE-RELATED"/>
    <property type="match status" value="1"/>
</dbReference>
<organism evidence="12 13">
    <name type="scientific">Oreochromis aureus</name>
    <name type="common">Israeli tilapia</name>
    <name type="synonym">Chromis aureus</name>
    <dbReference type="NCBI Taxonomy" id="47969"/>
    <lineage>
        <taxon>Eukaryota</taxon>
        <taxon>Metazoa</taxon>
        <taxon>Chordata</taxon>
        <taxon>Craniata</taxon>
        <taxon>Vertebrata</taxon>
        <taxon>Euteleostomi</taxon>
        <taxon>Actinopterygii</taxon>
        <taxon>Neopterygii</taxon>
        <taxon>Teleostei</taxon>
        <taxon>Neoteleostei</taxon>
        <taxon>Acanthomorphata</taxon>
        <taxon>Ovalentaria</taxon>
        <taxon>Cichlomorphae</taxon>
        <taxon>Cichliformes</taxon>
        <taxon>Cichlidae</taxon>
        <taxon>African cichlids</taxon>
        <taxon>Pseudocrenilabrinae</taxon>
        <taxon>Oreochromini</taxon>
        <taxon>Oreochromis</taxon>
    </lineage>
</organism>
<keyword evidence="8" id="KW-0675">Receptor</keyword>
<keyword evidence="7" id="KW-1015">Disulfide bond</keyword>
<keyword evidence="6" id="KW-0472">Membrane</keyword>
<dbReference type="Ensembl" id="ENSOABT00000044225.2">
    <property type="protein sequence ID" value="ENSOABP00000043077.2"/>
    <property type="gene ID" value="ENSOABG00000019417.2"/>
</dbReference>
<keyword evidence="2" id="KW-1003">Cell membrane</keyword>
<dbReference type="GO" id="GO:0007166">
    <property type="term" value="P:cell surface receptor signaling pathway"/>
    <property type="evidence" value="ECO:0007669"/>
    <property type="project" value="TreeGrafter"/>
</dbReference>
<keyword evidence="3" id="KW-0812">Transmembrane</keyword>
<feature type="domain" description="Ig-like" evidence="11">
    <location>
        <begin position="95"/>
        <end position="190"/>
    </location>
</feature>
<evidence type="ECO:0000256" key="4">
    <source>
        <dbReference type="ARBA" id="ARBA00022729"/>
    </source>
</evidence>
<evidence type="ECO:0000313" key="13">
    <source>
        <dbReference type="Proteomes" id="UP000472276"/>
    </source>
</evidence>
<evidence type="ECO:0000256" key="9">
    <source>
        <dbReference type="ARBA" id="ARBA00023180"/>
    </source>
</evidence>
<evidence type="ECO:0000256" key="10">
    <source>
        <dbReference type="ARBA" id="ARBA00023319"/>
    </source>
</evidence>
<dbReference type="AlphaFoldDB" id="A0A668UX39"/>
<dbReference type="Gene3D" id="2.60.40.10">
    <property type="entry name" value="Immunoglobulins"/>
    <property type="match status" value="2"/>
</dbReference>
<name>A0A668UX39_OREAU</name>
<dbReference type="InterPro" id="IPR036179">
    <property type="entry name" value="Ig-like_dom_sf"/>
</dbReference>
<dbReference type="InterPro" id="IPR013106">
    <property type="entry name" value="Ig_V-set"/>
</dbReference>
<dbReference type="GO" id="GO:0006955">
    <property type="term" value="P:immune response"/>
    <property type="evidence" value="ECO:0007669"/>
    <property type="project" value="TreeGrafter"/>
</dbReference>
<dbReference type="GO" id="GO:0031295">
    <property type="term" value="P:T cell costimulation"/>
    <property type="evidence" value="ECO:0007669"/>
    <property type="project" value="TreeGrafter"/>
</dbReference>
<evidence type="ECO:0000313" key="12">
    <source>
        <dbReference type="Ensembl" id="ENSOABP00000043077.2"/>
    </source>
</evidence>
<keyword evidence="13" id="KW-1185">Reference proteome</keyword>
<dbReference type="Proteomes" id="UP000472276">
    <property type="component" value="Unassembled WGS sequence"/>
</dbReference>
<evidence type="ECO:0000256" key="3">
    <source>
        <dbReference type="ARBA" id="ARBA00022692"/>
    </source>
</evidence>
<dbReference type="GO" id="GO:0042130">
    <property type="term" value="P:negative regulation of T cell proliferation"/>
    <property type="evidence" value="ECO:0007669"/>
    <property type="project" value="TreeGrafter"/>
</dbReference>
<dbReference type="PANTHER" id="PTHR25466">
    <property type="entry name" value="T-LYMPHOCYTE ACTIVATION ANTIGEN"/>
    <property type="match status" value="1"/>
</dbReference>
<comment type="subcellular location">
    <subcellularLocation>
        <location evidence="1">Cell membrane</location>
        <topology evidence="1">Single-pass type I membrane protein</topology>
    </subcellularLocation>
</comment>
<evidence type="ECO:0000256" key="8">
    <source>
        <dbReference type="ARBA" id="ARBA00023170"/>
    </source>
</evidence>
<reference evidence="12" key="1">
    <citation type="submission" date="2025-08" db="UniProtKB">
        <authorList>
            <consortium name="Ensembl"/>
        </authorList>
    </citation>
    <scope>IDENTIFICATION</scope>
</reference>
<evidence type="ECO:0000256" key="1">
    <source>
        <dbReference type="ARBA" id="ARBA00004251"/>
    </source>
</evidence>
<keyword evidence="10" id="KW-0393">Immunoglobulin domain</keyword>
<sequence>VSSQDVCLTIEWRLISPEDRMVYVYERSKNESPSRDHVYRGRAEMTEDPLTTKDLSLTLKDLHLTDSGVYTCTVYNKDGHMLLQRVVTLSVRGECNKASVLLPFKITDLLQDIKVEWKHQNIIVHVYQNSQNQSLLMDEDYKGRTEMNEEPLKNKDLSLTLKGLQLSDRGGYTCTVYNKDGSILLQKVVTLSVRGECNSCLQRWWR</sequence>
<protein>
    <recommendedName>
        <fullName evidence="11">Ig-like domain-containing protein</fullName>
    </recommendedName>
</protein>
<reference evidence="12" key="2">
    <citation type="submission" date="2025-09" db="UniProtKB">
        <authorList>
            <consortium name="Ensembl"/>
        </authorList>
    </citation>
    <scope>IDENTIFICATION</scope>
</reference>
<dbReference type="GO" id="GO:0042102">
    <property type="term" value="P:positive regulation of T cell proliferation"/>
    <property type="evidence" value="ECO:0007669"/>
    <property type="project" value="TreeGrafter"/>
</dbReference>
<evidence type="ECO:0000256" key="6">
    <source>
        <dbReference type="ARBA" id="ARBA00023136"/>
    </source>
</evidence>
<proteinExistence type="predicted"/>
<dbReference type="GO" id="GO:0009897">
    <property type="term" value="C:external side of plasma membrane"/>
    <property type="evidence" value="ECO:0007669"/>
    <property type="project" value="TreeGrafter"/>
</dbReference>
<evidence type="ECO:0000259" key="11">
    <source>
        <dbReference type="PROSITE" id="PS50835"/>
    </source>
</evidence>
<dbReference type="SUPFAM" id="SSF48726">
    <property type="entry name" value="Immunoglobulin"/>
    <property type="match status" value="2"/>
</dbReference>
<dbReference type="InterPro" id="IPR007110">
    <property type="entry name" value="Ig-like_dom"/>
</dbReference>
<dbReference type="OMA" id="LMNEDYK"/>
<keyword evidence="5" id="KW-1133">Transmembrane helix</keyword>
<evidence type="ECO:0000256" key="2">
    <source>
        <dbReference type="ARBA" id="ARBA00022475"/>
    </source>
</evidence>
<dbReference type="InterPro" id="IPR051713">
    <property type="entry name" value="T-cell_Activation_Regulation"/>
</dbReference>
<dbReference type="PROSITE" id="PS50835">
    <property type="entry name" value="IG_LIKE"/>
    <property type="match status" value="2"/>
</dbReference>
<dbReference type="GO" id="GO:0071222">
    <property type="term" value="P:cellular response to lipopolysaccharide"/>
    <property type="evidence" value="ECO:0007669"/>
    <property type="project" value="TreeGrafter"/>
</dbReference>
<dbReference type="InterPro" id="IPR013783">
    <property type="entry name" value="Ig-like_fold"/>
</dbReference>
<keyword evidence="4" id="KW-0732">Signal</keyword>
<evidence type="ECO:0000256" key="5">
    <source>
        <dbReference type="ARBA" id="ARBA00022989"/>
    </source>
</evidence>
<feature type="domain" description="Ig-like" evidence="11">
    <location>
        <begin position="1"/>
        <end position="88"/>
    </location>
</feature>
<evidence type="ECO:0000256" key="7">
    <source>
        <dbReference type="ARBA" id="ARBA00023157"/>
    </source>
</evidence>
<dbReference type="Pfam" id="PF07686">
    <property type="entry name" value="V-set"/>
    <property type="match status" value="2"/>
</dbReference>